<evidence type="ECO:0000313" key="3">
    <source>
        <dbReference type="Proteomes" id="UP001151760"/>
    </source>
</evidence>
<comment type="caution">
    <text evidence="2">The sequence shown here is derived from an EMBL/GenBank/DDBJ whole genome shotgun (WGS) entry which is preliminary data.</text>
</comment>
<proteinExistence type="predicted"/>
<accession>A0ABQ5FCV0</accession>
<sequence length="148" mass="16646">MLLGCRMHNTIADLSPEDALKQCPKVIKFTSVVTQNPLLLGEIGCRFRSNVVLASARYLLGEDLEPLSVKELRNLEKQLEGALTQARQRKFCEDSRSKPHRVDMGCLHFKRKEHVPTLVAKDRSGKYKNISTALKVLTLNAETGKWAS</sequence>
<gene>
    <name evidence="2" type="ORF">Tco_1003960</name>
</gene>
<dbReference type="Proteomes" id="UP001151760">
    <property type="component" value="Unassembled WGS sequence"/>
</dbReference>
<keyword evidence="3" id="KW-1185">Reference proteome</keyword>
<reference evidence="2" key="1">
    <citation type="journal article" date="2022" name="Int. J. Mol. Sci.">
        <title>Draft Genome of Tanacetum Coccineum: Genomic Comparison of Closely Related Tanacetum-Family Plants.</title>
        <authorList>
            <person name="Yamashiro T."/>
            <person name="Shiraishi A."/>
            <person name="Nakayama K."/>
            <person name="Satake H."/>
        </authorList>
    </citation>
    <scope>NUCLEOTIDE SEQUENCE</scope>
</reference>
<name>A0ABQ5FCV0_9ASTR</name>
<evidence type="ECO:0000313" key="2">
    <source>
        <dbReference type="EMBL" id="GJT60427.1"/>
    </source>
</evidence>
<dbReference type="InterPro" id="IPR002487">
    <property type="entry name" value="TF_Kbox"/>
</dbReference>
<feature type="domain" description="K-box" evidence="1">
    <location>
        <begin position="54"/>
        <end position="90"/>
    </location>
</feature>
<protein>
    <submittedName>
        <fullName evidence="2">MADS-box transcription factor 6 isoform X2</fullName>
    </submittedName>
</protein>
<organism evidence="2 3">
    <name type="scientific">Tanacetum coccineum</name>
    <dbReference type="NCBI Taxonomy" id="301880"/>
    <lineage>
        <taxon>Eukaryota</taxon>
        <taxon>Viridiplantae</taxon>
        <taxon>Streptophyta</taxon>
        <taxon>Embryophyta</taxon>
        <taxon>Tracheophyta</taxon>
        <taxon>Spermatophyta</taxon>
        <taxon>Magnoliopsida</taxon>
        <taxon>eudicotyledons</taxon>
        <taxon>Gunneridae</taxon>
        <taxon>Pentapetalae</taxon>
        <taxon>asterids</taxon>
        <taxon>campanulids</taxon>
        <taxon>Asterales</taxon>
        <taxon>Asteraceae</taxon>
        <taxon>Asteroideae</taxon>
        <taxon>Anthemideae</taxon>
        <taxon>Anthemidinae</taxon>
        <taxon>Tanacetum</taxon>
    </lineage>
</organism>
<dbReference type="EMBL" id="BQNB010017199">
    <property type="protein sequence ID" value="GJT60427.1"/>
    <property type="molecule type" value="Genomic_DNA"/>
</dbReference>
<dbReference type="Pfam" id="PF01486">
    <property type="entry name" value="K-box"/>
    <property type="match status" value="1"/>
</dbReference>
<reference evidence="2" key="2">
    <citation type="submission" date="2022-01" db="EMBL/GenBank/DDBJ databases">
        <authorList>
            <person name="Yamashiro T."/>
            <person name="Shiraishi A."/>
            <person name="Satake H."/>
            <person name="Nakayama K."/>
        </authorList>
    </citation>
    <scope>NUCLEOTIDE SEQUENCE</scope>
</reference>
<evidence type="ECO:0000259" key="1">
    <source>
        <dbReference type="Pfam" id="PF01486"/>
    </source>
</evidence>